<gene>
    <name evidence="2" type="ORF">SEMRO_740_G195500.1</name>
</gene>
<dbReference type="EMBL" id="CAICTM010000739">
    <property type="protein sequence ID" value="CAB9515807.1"/>
    <property type="molecule type" value="Genomic_DNA"/>
</dbReference>
<evidence type="ECO:0000256" key="1">
    <source>
        <dbReference type="SAM" id="MobiDB-lite"/>
    </source>
</evidence>
<feature type="compositionally biased region" description="Acidic residues" evidence="1">
    <location>
        <begin position="125"/>
        <end position="139"/>
    </location>
</feature>
<feature type="compositionally biased region" description="Basic and acidic residues" evidence="1">
    <location>
        <begin position="70"/>
        <end position="89"/>
    </location>
</feature>
<organism evidence="2 3">
    <name type="scientific">Seminavis robusta</name>
    <dbReference type="NCBI Taxonomy" id="568900"/>
    <lineage>
        <taxon>Eukaryota</taxon>
        <taxon>Sar</taxon>
        <taxon>Stramenopiles</taxon>
        <taxon>Ochrophyta</taxon>
        <taxon>Bacillariophyta</taxon>
        <taxon>Bacillariophyceae</taxon>
        <taxon>Bacillariophycidae</taxon>
        <taxon>Naviculales</taxon>
        <taxon>Naviculaceae</taxon>
        <taxon>Seminavis</taxon>
    </lineage>
</organism>
<keyword evidence="3" id="KW-1185">Reference proteome</keyword>
<reference evidence="2" key="1">
    <citation type="submission" date="2020-06" db="EMBL/GenBank/DDBJ databases">
        <authorList>
            <consortium name="Plant Systems Biology data submission"/>
        </authorList>
    </citation>
    <scope>NUCLEOTIDE SEQUENCE</scope>
    <source>
        <strain evidence="2">D6</strain>
    </source>
</reference>
<feature type="compositionally biased region" description="Acidic residues" evidence="1">
    <location>
        <begin position="90"/>
        <end position="101"/>
    </location>
</feature>
<accession>A0A9N8E780</accession>
<name>A0A9N8E780_9STRA</name>
<dbReference type="Proteomes" id="UP001153069">
    <property type="component" value="Unassembled WGS sequence"/>
</dbReference>
<proteinExistence type="predicted"/>
<protein>
    <submittedName>
        <fullName evidence="2">Uncharacterized protein</fullName>
    </submittedName>
</protein>
<feature type="region of interest" description="Disordered" evidence="1">
    <location>
        <begin position="31"/>
        <end position="175"/>
    </location>
</feature>
<comment type="caution">
    <text evidence="2">The sequence shown here is derived from an EMBL/GenBank/DDBJ whole genome shotgun (WGS) entry which is preliminary data.</text>
</comment>
<evidence type="ECO:0000313" key="2">
    <source>
        <dbReference type="EMBL" id="CAB9515807.1"/>
    </source>
</evidence>
<dbReference type="AlphaFoldDB" id="A0A9N8E780"/>
<evidence type="ECO:0000313" key="3">
    <source>
        <dbReference type="Proteomes" id="UP001153069"/>
    </source>
</evidence>
<sequence length="208" mass="23699">MKQRADSPTRGKNSPITTCYNMKKKLTAADAMNVPPPTGLKNCRGLSAGNRPAQKTRRRRSSFNTTLDIENDHKRPAERLRAFFHRRDDDDSDYEEEEEDAMSGSATDRLRAMFFQSSFSRNNSDDDSESDDEEDDDDLSLSATDRLKAMFQSSFSSRRDEDDEEDFDFGGVYKKSPRPLLNFFSSGNKKRYSDTDSGFLVTTAMETD</sequence>